<evidence type="ECO:0000256" key="2">
    <source>
        <dbReference type="ARBA" id="ARBA00022475"/>
    </source>
</evidence>
<accession>A0A0S1SQS7</accession>
<dbReference type="InterPro" id="IPR022791">
    <property type="entry name" value="L-PG_synthase/AglD"/>
</dbReference>
<gene>
    <name evidence="7" type="ORF">PeribacterD1_0663</name>
</gene>
<evidence type="ECO:0000256" key="4">
    <source>
        <dbReference type="ARBA" id="ARBA00022989"/>
    </source>
</evidence>
<dbReference type="Pfam" id="PF03706">
    <property type="entry name" value="LPG_synthase_TM"/>
    <property type="match status" value="1"/>
</dbReference>
<accession>A0A0S1SID7</accession>
<accession>A0A0S1SVA7</accession>
<proteinExistence type="predicted"/>
<keyword evidence="3 6" id="KW-0812">Transmembrane</keyword>
<protein>
    <submittedName>
        <fullName evidence="7">Uncharacterized protein</fullName>
    </submittedName>
</protein>
<comment type="subcellular location">
    <subcellularLocation>
        <location evidence="1">Cell membrane</location>
        <topology evidence="1">Multi-pass membrane protein</topology>
    </subcellularLocation>
</comment>
<reference evidence="7 8" key="2">
    <citation type="journal article" date="2016" name="PeerJ">
        <title>Analysis of five complete genome sequences for members of the class Peribacteria in the recently recognized Peregrinibacteria bacterial phylum.</title>
        <authorList>
            <person name="Anantharaman K."/>
            <person name="Brown C.T."/>
            <person name="Burstein D."/>
            <person name="Castelle C.J."/>
            <person name="Probst A.J."/>
            <person name="Thomas B.C."/>
            <person name="Williams K.H."/>
            <person name="Banfield J.F."/>
        </authorList>
    </citation>
    <scope>NUCLEOTIDE SEQUENCE [LARGE SCALE GENOMIC DNA]</scope>
    <source>
        <strain evidence="7">RIFOXYD1_FULL_PER-ii_59_16</strain>
    </source>
</reference>
<keyword evidence="2" id="KW-1003">Cell membrane</keyword>
<evidence type="ECO:0000256" key="3">
    <source>
        <dbReference type="ARBA" id="ARBA00022692"/>
    </source>
</evidence>
<reference evidence="8" key="1">
    <citation type="submission" date="2015-10" db="EMBL/GenBank/DDBJ databases">
        <title>Analysis of five complete genome sequences for members of the class Peribacteria in the recently recognized Peregrinibacteria bacterial phylum.</title>
        <authorList>
            <person name="Anantharaman K."/>
            <person name="Brown C.T."/>
            <person name="Burstein D."/>
            <person name="Castelle C.J."/>
            <person name="Probst A.J."/>
            <person name="Thomas B.C."/>
            <person name="Williams K.H."/>
            <person name="Banfield J.F."/>
        </authorList>
    </citation>
    <scope>NUCLEOTIDE SEQUENCE [LARGE SCALE GENOMIC DNA]</scope>
</reference>
<accession>A0A0S1SK36</accession>
<name>A0A0S1SVA7_9BACT</name>
<evidence type="ECO:0000256" key="5">
    <source>
        <dbReference type="ARBA" id="ARBA00023136"/>
    </source>
</evidence>
<feature type="transmembrane region" description="Helical" evidence="6">
    <location>
        <begin position="272"/>
        <end position="295"/>
    </location>
</feature>
<keyword evidence="5 6" id="KW-0472">Membrane</keyword>
<dbReference type="KEGG" id="prf:PeribacterA2_0663"/>
<evidence type="ECO:0000313" key="8">
    <source>
        <dbReference type="Proteomes" id="UP000069135"/>
    </source>
</evidence>
<evidence type="ECO:0000256" key="6">
    <source>
        <dbReference type="SAM" id="Phobius"/>
    </source>
</evidence>
<feature type="transmembrane region" description="Helical" evidence="6">
    <location>
        <begin position="200"/>
        <end position="221"/>
    </location>
</feature>
<dbReference type="EMBL" id="CP013065">
    <property type="protein sequence ID" value="ALM13337.1"/>
    <property type="molecule type" value="Genomic_DNA"/>
</dbReference>
<dbReference type="AlphaFoldDB" id="A0A0S1SVA7"/>
<sequence length="326" mass="35652">MHARSRTLLSAAFSFLLFCIALWAIQQSLGHQDPRDILRSIADLPLKNIGWASVLAVINYLFVAGIDVLAARYAGRPISYRRLFIPSFIGATFQYNAGVFGGTAVRFRLYSSLGFSPREIGKVMVFVLIAFSSGFLVLTGLALLWNPLALPGTARFPWWPELAGVLLLVSTAAYFWLCARGKPLHIFRWHLTFPRLRASVLQVLLAAVDWIVSTGVLYVLLPPAGRASFPLCVVIFMLAHNVGTASNAPGGLGVFEATVLHLLPTASAPTEILASLLAYRGIHFVFPLLVAAVLLGQRELKIRRDHGKPVPTSNWDAIAKGIQKPK</sequence>
<feature type="transmembrane region" description="Helical" evidence="6">
    <location>
        <begin position="49"/>
        <end position="74"/>
    </location>
</feature>
<keyword evidence="4 6" id="KW-1133">Transmembrane helix</keyword>
<dbReference type="GO" id="GO:0005886">
    <property type="term" value="C:plasma membrane"/>
    <property type="evidence" value="ECO:0007669"/>
    <property type="project" value="UniProtKB-SubCell"/>
</dbReference>
<evidence type="ECO:0000256" key="1">
    <source>
        <dbReference type="ARBA" id="ARBA00004651"/>
    </source>
</evidence>
<dbReference type="Proteomes" id="UP000069135">
    <property type="component" value="Chromosome"/>
</dbReference>
<accession>A0A0S1SS68</accession>
<evidence type="ECO:0000313" key="7">
    <source>
        <dbReference type="EMBL" id="ALM13337.1"/>
    </source>
</evidence>
<feature type="transmembrane region" description="Helical" evidence="6">
    <location>
        <begin position="157"/>
        <end position="179"/>
    </location>
</feature>
<feature type="transmembrane region" description="Helical" evidence="6">
    <location>
        <begin position="123"/>
        <end position="145"/>
    </location>
</feature>
<organism evidence="7 8">
    <name type="scientific">Candidatus Peribacter riflensis</name>
    <dbReference type="NCBI Taxonomy" id="1735162"/>
    <lineage>
        <taxon>Bacteria</taxon>
        <taxon>Candidatus Peregrinibacteriota</taxon>
        <taxon>Candidatus Peribacteria</taxon>
        <taxon>Candidatus Peribacterales</taxon>
        <taxon>Candidatus Peribacteraceae</taxon>
        <taxon>Candidatus Peribacter</taxon>
    </lineage>
</organism>